<reference evidence="3" key="1">
    <citation type="submission" date="2017-09" db="EMBL/GenBank/DDBJ databases">
        <title>Yangia sp. SAOS 153D whole genome sequencing.</title>
        <authorList>
            <person name="Verma A."/>
            <person name="Krishnamurthi S."/>
        </authorList>
    </citation>
    <scope>NUCLEOTIDE SEQUENCE [LARGE SCALE GENOMIC DNA]</scope>
    <source>
        <strain evidence="3">SAOS 153D</strain>
    </source>
</reference>
<keyword evidence="1" id="KW-0732">Signal</keyword>
<dbReference type="EMBL" id="NTHN01000020">
    <property type="protein sequence ID" value="PBD20835.1"/>
    <property type="molecule type" value="Genomic_DNA"/>
</dbReference>
<accession>A0A2A3K060</accession>
<name>A0A2A3K060_9RHOB</name>
<feature type="chain" id="PRO_5012291242" evidence="1">
    <location>
        <begin position="21"/>
        <end position="185"/>
    </location>
</feature>
<sequence length="185" mass="19735">MKRFLAVTALTSVLATGALAATEEQSTLINTYAPDVDVMMLTDQQVIEAMAIANSGGSDTQKREGIETIAMRDSAPTTFSTEQMAQIEEYLPAEQVMMMTGDQRGDALAIINGASTDEDIRAQLAALGDDVTPALTPAEVSRVETLAPEADLTVLTPEQVARIRALIYTDDSDGQLKGRLLDVVS</sequence>
<comment type="caution">
    <text evidence="3">The sequence shown here is derived from an EMBL/GenBank/DDBJ whole genome shotgun (WGS) entry which is preliminary data.</text>
</comment>
<keyword evidence="4" id="KW-1185">Reference proteome</keyword>
<dbReference type="EMBL" id="NTHN02000072">
    <property type="protein sequence ID" value="MCT4373166.1"/>
    <property type="molecule type" value="Genomic_DNA"/>
</dbReference>
<evidence type="ECO:0000313" key="3">
    <source>
        <dbReference type="EMBL" id="PBD20835.1"/>
    </source>
</evidence>
<reference evidence="4" key="2">
    <citation type="submission" date="2023-07" db="EMBL/GenBank/DDBJ databases">
        <title>Yangia mangrovi SAOS 153D genome.</title>
        <authorList>
            <person name="Verma A."/>
            <person name="Pal Y."/>
            <person name="Sundharam S."/>
            <person name="Bisht B."/>
            <person name="Srinivasan K."/>
        </authorList>
    </citation>
    <scope>NUCLEOTIDE SEQUENCE [LARGE SCALE GENOMIC DNA]</scope>
    <source>
        <strain evidence="4">SAOS 153D</strain>
    </source>
</reference>
<proteinExistence type="predicted"/>
<dbReference type="Proteomes" id="UP000217448">
    <property type="component" value="Unassembled WGS sequence"/>
</dbReference>
<evidence type="ECO:0000313" key="2">
    <source>
        <dbReference type="EMBL" id="MCT4373166.1"/>
    </source>
</evidence>
<dbReference type="RefSeq" id="WP_095880756.1">
    <property type="nucleotide sequence ID" value="NZ_NTHN02000072.1"/>
</dbReference>
<gene>
    <name evidence="3" type="ORF">CLG85_02080</name>
    <name evidence="2" type="ORF">CLG85_023875</name>
</gene>
<feature type="signal peptide" evidence="1">
    <location>
        <begin position="1"/>
        <end position="20"/>
    </location>
</feature>
<evidence type="ECO:0000313" key="4">
    <source>
        <dbReference type="Proteomes" id="UP000217448"/>
    </source>
</evidence>
<reference evidence="2" key="3">
    <citation type="submission" date="2024-05" db="EMBL/GenBank/DDBJ databases">
        <title>Yangia mangrovi SAOS 153D genome.</title>
        <authorList>
            <person name="Verma A."/>
            <person name="Pal Y."/>
            <person name="Sundharam S."/>
            <person name="Bisht B."/>
            <person name="Srinivasan K."/>
        </authorList>
    </citation>
    <scope>NUCLEOTIDE SEQUENCE</scope>
    <source>
        <strain evidence="2">SAOS 153D</strain>
    </source>
</reference>
<organism evidence="3">
    <name type="scientific">Alloyangia mangrovi</name>
    <dbReference type="NCBI Taxonomy" id="1779329"/>
    <lineage>
        <taxon>Bacteria</taxon>
        <taxon>Pseudomonadati</taxon>
        <taxon>Pseudomonadota</taxon>
        <taxon>Alphaproteobacteria</taxon>
        <taxon>Rhodobacterales</taxon>
        <taxon>Roseobacteraceae</taxon>
        <taxon>Alloyangia</taxon>
    </lineage>
</organism>
<protein>
    <submittedName>
        <fullName evidence="3">Uncharacterized protein</fullName>
    </submittedName>
</protein>
<evidence type="ECO:0000256" key="1">
    <source>
        <dbReference type="SAM" id="SignalP"/>
    </source>
</evidence>
<dbReference type="OrthoDB" id="7838408at2"/>
<dbReference type="AlphaFoldDB" id="A0A2A3K060"/>